<accession>A0A255G5I9</accession>
<evidence type="ECO:0000256" key="1">
    <source>
        <dbReference type="ARBA" id="ARBA00022723"/>
    </source>
</evidence>
<dbReference type="InterPro" id="IPR011330">
    <property type="entry name" value="Glyco_hydro/deAcase_b/a-brl"/>
</dbReference>
<feature type="compositionally biased region" description="Low complexity" evidence="3">
    <location>
        <begin position="265"/>
        <end position="286"/>
    </location>
</feature>
<feature type="domain" description="NodB homology" evidence="4">
    <location>
        <begin position="304"/>
        <end position="482"/>
    </location>
</feature>
<dbReference type="GO" id="GO:0005975">
    <property type="term" value="P:carbohydrate metabolic process"/>
    <property type="evidence" value="ECO:0007669"/>
    <property type="project" value="InterPro"/>
</dbReference>
<evidence type="ECO:0000259" key="4">
    <source>
        <dbReference type="PROSITE" id="PS51677"/>
    </source>
</evidence>
<dbReference type="Gene3D" id="3.20.20.370">
    <property type="entry name" value="Glycoside hydrolase/deacetylase"/>
    <property type="match status" value="1"/>
</dbReference>
<dbReference type="EMBL" id="NMVO01000017">
    <property type="protein sequence ID" value="OYO09656.1"/>
    <property type="molecule type" value="Genomic_DNA"/>
</dbReference>
<dbReference type="SUPFAM" id="SSF88713">
    <property type="entry name" value="Glycoside hydrolase/deacetylase"/>
    <property type="match status" value="1"/>
</dbReference>
<dbReference type="Proteomes" id="UP000215896">
    <property type="component" value="Unassembled WGS sequence"/>
</dbReference>
<evidence type="ECO:0000256" key="3">
    <source>
        <dbReference type="SAM" id="MobiDB-lite"/>
    </source>
</evidence>
<dbReference type="PANTHER" id="PTHR10587">
    <property type="entry name" value="GLYCOSYL TRANSFERASE-RELATED"/>
    <property type="match status" value="1"/>
</dbReference>
<dbReference type="AlphaFoldDB" id="A0A255G5I9"/>
<keyword evidence="6" id="KW-1185">Reference proteome</keyword>
<sequence>MRIVRRRRHWLIGALAPILIVLTLVTAGCIGGDGVRPRGSGAQPPSVATSDLPGRYSKADGALVVQMSTDTFSDPARGIRAEVPTFGTARQLTLAAGVLRDRALREAAWAGSTDTRVNWQLLAAGQGILGVLVTAQHTAADGPAGVSSAIWYDARSGRVASSPVLIEANQWGAFKNQVAQVAGAVDPIRLSRALDDAPAPQGGGPALGFAANGDLVATFPPGGAADGQLVLQVPGRAVQPLLSEVGQRALAASTNPGAFDGTGRPDAQSAPGAAAAAGGDQQQPAGNQVPRPTTTVGVDCSRATCVALTFDDGPGAGTQKILDDLAAARAPATFFQLGGMLQASPELGLRVAAAGNEIGSHTWSHQTMTSMSTSKLGQQEIGRTADEMARVYGRRPLLMRPPSGVHTKATDKVIGAAGQSLVLWNIDTRDWQTRDTAKTVAEAVKGADEAGSIVLMHDIHPSTAAATAQIIEQLRARGVTLVTVGELALNTAGFEAGQAYCYVPQTGQPTSGCK</sequence>
<gene>
    <name evidence="5" type="ORF">CGZ94_18570</name>
</gene>
<dbReference type="PANTHER" id="PTHR10587:SF133">
    <property type="entry name" value="CHITIN DEACETYLASE 1-RELATED"/>
    <property type="match status" value="1"/>
</dbReference>
<dbReference type="GO" id="GO:0046872">
    <property type="term" value="F:metal ion binding"/>
    <property type="evidence" value="ECO:0007669"/>
    <property type="project" value="UniProtKB-KW"/>
</dbReference>
<keyword evidence="2" id="KW-0378">Hydrolase</keyword>
<dbReference type="PROSITE" id="PS51257">
    <property type="entry name" value="PROKAR_LIPOPROTEIN"/>
    <property type="match status" value="1"/>
</dbReference>
<proteinExistence type="predicted"/>
<dbReference type="InterPro" id="IPR050248">
    <property type="entry name" value="Polysacc_deacetylase_ArnD"/>
</dbReference>
<evidence type="ECO:0000313" key="5">
    <source>
        <dbReference type="EMBL" id="OYO09656.1"/>
    </source>
</evidence>
<keyword evidence="1" id="KW-0479">Metal-binding</keyword>
<dbReference type="GO" id="GO:0016810">
    <property type="term" value="F:hydrolase activity, acting on carbon-nitrogen (but not peptide) bonds"/>
    <property type="evidence" value="ECO:0007669"/>
    <property type="project" value="InterPro"/>
</dbReference>
<dbReference type="Pfam" id="PF01522">
    <property type="entry name" value="Polysacc_deac_1"/>
    <property type="match status" value="1"/>
</dbReference>
<evidence type="ECO:0000256" key="2">
    <source>
        <dbReference type="ARBA" id="ARBA00022801"/>
    </source>
</evidence>
<reference evidence="5 6" key="1">
    <citation type="submission" date="2017-07" db="EMBL/GenBank/DDBJ databases">
        <title>Draft whole genome sequences of clinical Proprionibacteriaceae strains.</title>
        <authorList>
            <person name="Bernier A.-M."/>
            <person name="Bernard K."/>
            <person name="Domingo M.-C."/>
        </authorList>
    </citation>
    <scope>NUCLEOTIDE SEQUENCE [LARGE SCALE GENOMIC DNA]</scope>
    <source>
        <strain evidence="5 6">NML 030167</strain>
    </source>
</reference>
<dbReference type="GO" id="GO:0016020">
    <property type="term" value="C:membrane"/>
    <property type="evidence" value="ECO:0007669"/>
    <property type="project" value="TreeGrafter"/>
</dbReference>
<protein>
    <recommendedName>
        <fullName evidence="4">NodB homology domain-containing protein</fullName>
    </recommendedName>
</protein>
<evidence type="ECO:0000313" key="6">
    <source>
        <dbReference type="Proteomes" id="UP000215896"/>
    </source>
</evidence>
<dbReference type="PROSITE" id="PS51677">
    <property type="entry name" value="NODB"/>
    <property type="match status" value="1"/>
</dbReference>
<dbReference type="InterPro" id="IPR002509">
    <property type="entry name" value="NODB_dom"/>
</dbReference>
<dbReference type="CDD" id="cd10917">
    <property type="entry name" value="CE4_NodB_like_6s_7s"/>
    <property type="match status" value="1"/>
</dbReference>
<name>A0A255G5I9_9ACTN</name>
<comment type="caution">
    <text evidence="5">The sequence shown here is derived from an EMBL/GenBank/DDBJ whole genome shotgun (WGS) entry which is preliminary data.</text>
</comment>
<feature type="region of interest" description="Disordered" evidence="3">
    <location>
        <begin position="253"/>
        <end position="294"/>
    </location>
</feature>
<organism evidence="5 6">
    <name type="scientific">Enemella evansiae</name>
    <dbReference type="NCBI Taxonomy" id="2016499"/>
    <lineage>
        <taxon>Bacteria</taxon>
        <taxon>Bacillati</taxon>
        <taxon>Actinomycetota</taxon>
        <taxon>Actinomycetes</taxon>
        <taxon>Propionibacteriales</taxon>
        <taxon>Propionibacteriaceae</taxon>
        <taxon>Enemella</taxon>
    </lineage>
</organism>